<gene>
    <name evidence="2" type="ORF">GCM10010280_07880</name>
</gene>
<evidence type="ECO:0000256" key="1">
    <source>
        <dbReference type="SAM" id="MobiDB-lite"/>
    </source>
</evidence>
<feature type="region of interest" description="Disordered" evidence="1">
    <location>
        <begin position="65"/>
        <end position="103"/>
    </location>
</feature>
<name>A0A918BFC2_9ACTN</name>
<dbReference type="AlphaFoldDB" id="A0A918BFC2"/>
<reference evidence="2" key="1">
    <citation type="journal article" date="2014" name="Int. J. Syst. Evol. Microbiol.">
        <title>Complete genome sequence of Corynebacterium casei LMG S-19264T (=DSM 44701T), isolated from a smear-ripened cheese.</title>
        <authorList>
            <consortium name="US DOE Joint Genome Institute (JGI-PGF)"/>
            <person name="Walter F."/>
            <person name="Albersmeier A."/>
            <person name="Kalinowski J."/>
            <person name="Ruckert C."/>
        </authorList>
    </citation>
    <scope>NUCLEOTIDE SEQUENCE</scope>
    <source>
        <strain evidence="2">JCM 4403</strain>
    </source>
</reference>
<sequence length="103" mass="10723">MTGEPEAAALGVAQSDALHRGCGRRAFGLSLAQWIFSSLHGDAGRASLSSVRPYDYPGVPVRERGSWSSSEYVRAGTPVPGGPGSVPGPRCREPGPGHRPVGR</sequence>
<organism evidence="2 3">
    <name type="scientific">Streptomyces pilosus</name>
    <dbReference type="NCBI Taxonomy" id="28893"/>
    <lineage>
        <taxon>Bacteria</taxon>
        <taxon>Bacillati</taxon>
        <taxon>Actinomycetota</taxon>
        <taxon>Actinomycetes</taxon>
        <taxon>Kitasatosporales</taxon>
        <taxon>Streptomycetaceae</taxon>
        <taxon>Streptomyces</taxon>
    </lineage>
</organism>
<proteinExistence type="predicted"/>
<evidence type="ECO:0000313" key="3">
    <source>
        <dbReference type="Proteomes" id="UP000656732"/>
    </source>
</evidence>
<dbReference type="EMBL" id="BMTU01000001">
    <property type="protein sequence ID" value="GGQ63997.1"/>
    <property type="molecule type" value="Genomic_DNA"/>
</dbReference>
<comment type="caution">
    <text evidence="2">The sequence shown here is derived from an EMBL/GenBank/DDBJ whole genome shotgun (WGS) entry which is preliminary data.</text>
</comment>
<protein>
    <submittedName>
        <fullName evidence="2">Uncharacterized protein</fullName>
    </submittedName>
</protein>
<evidence type="ECO:0000313" key="2">
    <source>
        <dbReference type="EMBL" id="GGQ63997.1"/>
    </source>
</evidence>
<dbReference type="Proteomes" id="UP000656732">
    <property type="component" value="Unassembled WGS sequence"/>
</dbReference>
<accession>A0A918BFC2</accession>
<keyword evidence="3" id="KW-1185">Reference proteome</keyword>
<reference evidence="2" key="2">
    <citation type="submission" date="2020-09" db="EMBL/GenBank/DDBJ databases">
        <authorList>
            <person name="Sun Q."/>
            <person name="Ohkuma M."/>
        </authorList>
    </citation>
    <scope>NUCLEOTIDE SEQUENCE</scope>
    <source>
        <strain evidence="2">JCM 4403</strain>
    </source>
</reference>